<dbReference type="Gene3D" id="2.60.40.10">
    <property type="entry name" value="Immunoglobulins"/>
    <property type="match status" value="1"/>
</dbReference>
<evidence type="ECO:0000313" key="3">
    <source>
        <dbReference type="EMBL" id="MFC7670337.1"/>
    </source>
</evidence>
<evidence type="ECO:0000313" key="4">
    <source>
        <dbReference type="Proteomes" id="UP001596513"/>
    </source>
</evidence>
<name>A0ABW2UA06_9BACT</name>
<keyword evidence="1" id="KW-0732">Signal</keyword>
<dbReference type="InterPro" id="IPR014756">
    <property type="entry name" value="Ig_E-set"/>
</dbReference>
<dbReference type="InterPro" id="IPR013783">
    <property type="entry name" value="Ig-like_fold"/>
</dbReference>
<protein>
    <recommendedName>
        <fullName evidence="2">Amylopullulanase X25 domain-containing protein</fullName>
    </recommendedName>
</protein>
<comment type="caution">
    <text evidence="3">The sequence shown here is derived from an EMBL/GenBank/DDBJ whole genome shotgun (WGS) entry which is preliminary data.</text>
</comment>
<feature type="chain" id="PRO_5046911740" description="Amylopullulanase X25 domain-containing protein" evidence="1">
    <location>
        <begin position="19"/>
        <end position="101"/>
    </location>
</feature>
<dbReference type="InterPro" id="IPR054409">
    <property type="entry name" value="X25_BaPul-like"/>
</dbReference>
<dbReference type="EMBL" id="JBHTEK010000001">
    <property type="protein sequence ID" value="MFC7670337.1"/>
    <property type="molecule type" value="Genomic_DNA"/>
</dbReference>
<feature type="domain" description="Amylopullulanase X25" evidence="2">
    <location>
        <begin position="37"/>
        <end position="91"/>
    </location>
</feature>
<keyword evidence="4" id="KW-1185">Reference proteome</keyword>
<dbReference type="SUPFAM" id="SSF81296">
    <property type="entry name" value="E set domains"/>
    <property type="match status" value="1"/>
</dbReference>
<evidence type="ECO:0000256" key="1">
    <source>
        <dbReference type="SAM" id="SignalP"/>
    </source>
</evidence>
<accession>A0ABW2UA06</accession>
<sequence length="101" mass="10478">MKHLFLLACLTLTFFGQATPLTFRVDMTGQTVGAGGVHVAGNFQAAAGFAGDWNPATTALLDPDNDKVYEATVNVPAGLYLYKFVNGNSWAGAEVPAAAAA</sequence>
<gene>
    <name evidence="3" type="ORF">ACFQT0_25455</name>
</gene>
<feature type="signal peptide" evidence="1">
    <location>
        <begin position="1"/>
        <end position="18"/>
    </location>
</feature>
<dbReference type="RefSeq" id="WP_380205788.1">
    <property type="nucleotide sequence ID" value="NZ_JBHTEK010000001.1"/>
</dbReference>
<reference evidence="4" key="1">
    <citation type="journal article" date="2019" name="Int. J. Syst. Evol. Microbiol.">
        <title>The Global Catalogue of Microorganisms (GCM) 10K type strain sequencing project: providing services to taxonomists for standard genome sequencing and annotation.</title>
        <authorList>
            <consortium name="The Broad Institute Genomics Platform"/>
            <consortium name="The Broad Institute Genome Sequencing Center for Infectious Disease"/>
            <person name="Wu L."/>
            <person name="Ma J."/>
        </authorList>
    </citation>
    <scope>NUCLEOTIDE SEQUENCE [LARGE SCALE GENOMIC DNA]</scope>
    <source>
        <strain evidence="4">JCM 19635</strain>
    </source>
</reference>
<organism evidence="3 4">
    <name type="scientific">Hymenobacter humi</name>
    <dbReference type="NCBI Taxonomy" id="1411620"/>
    <lineage>
        <taxon>Bacteria</taxon>
        <taxon>Pseudomonadati</taxon>
        <taxon>Bacteroidota</taxon>
        <taxon>Cytophagia</taxon>
        <taxon>Cytophagales</taxon>
        <taxon>Hymenobacteraceae</taxon>
        <taxon>Hymenobacter</taxon>
    </lineage>
</organism>
<proteinExistence type="predicted"/>
<dbReference type="Pfam" id="PF22058">
    <property type="entry name" value="X25_BaPul_like"/>
    <property type="match status" value="1"/>
</dbReference>
<evidence type="ECO:0000259" key="2">
    <source>
        <dbReference type="Pfam" id="PF22058"/>
    </source>
</evidence>
<dbReference type="Proteomes" id="UP001596513">
    <property type="component" value="Unassembled WGS sequence"/>
</dbReference>